<dbReference type="AlphaFoldDB" id="A0A8J6EX13"/>
<dbReference type="EMBL" id="WNTK01000011">
    <property type="protein sequence ID" value="KAG9476276.1"/>
    <property type="molecule type" value="Genomic_DNA"/>
</dbReference>
<dbReference type="Proteomes" id="UP000770717">
    <property type="component" value="Unassembled WGS sequence"/>
</dbReference>
<keyword evidence="2" id="KW-1185">Reference proteome</keyword>
<name>A0A8J6EX13_ELECQ</name>
<evidence type="ECO:0000313" key="2">
    <source>
        <dbReference type="Proteomes" id="UP000770717"/>
    </source>
</evidence>
<organism evidence="1 2">
    <name type="scientific">Eleutherodactylus coqui</name>
    <name type="common">Puerto Rican coqui</name>
    <dbReference type="NCBI Taxonomy" id="57060"/>
    <lineage>
        <taxon>Eukaryota</taxon>
        <taxon>Metazoa</taxon>
        <taxon>Chordata</taxon>
        <taxon>Craniata</taxon>
        <taxon>Vertebrata</taxon>
        <taxon>Euteleostomi</taxon>
        <taxon>Amphibia</taxon>
        <taxon>Batrachia</taxon>
        <taxon>Anura</taxon>
        <taxon>Neobatrachia</taxon>
        <taxon>Hyloidea</taxon>
        <taxon>Eleutherodactylidae</taxon>
        <taxon>Eleutherodactylinae</taxon>
        <taxon>Eleutherodactylus</taxon>
        <taxon>Eleutherodactylus</taxon>
    </lineage>
</organism>
<protein>
    <submittedName>
        <fullName evidence="1">Uncharacterized protein</fullName>
    </submittedName>
</protein>
<proteinExistence type="predicted"/>
<reference evidence="1" key="1">
    <citation type="thesis" date="2020" institute="ProQuest LLC" country="789 East Eisenhower Parkway, Ann Arbor, MI, USA">
        <title>Comparative Genomics and Chromosome Evolution.</title>
        <authorList>
            <person name="Mudd A.B."/>
        </authorList>
    </citation>
    <scope>NUCLEOTIDE SEQUENCE</scope>
    <source>
        <strain evidence="1">HN-11 Male</strain>
        <tissue evidence="1">Kidney and liver</tissue>
    </source>
</reference>
<sequence>MTKCSSDRFVCTFTHVEKVAELKFSIKQKCVCHVIQHTKSQFLHTGLQVFHSYCNQMELAQENLCVNTPACCR</sequence>
<gene>
    <name evidence="1" type="ORF">GDO78_003047</name>
</gene>
<evidence type="ECO:0000313" key="1">
    <source>
        <dbReference type="EMBL" id="KAG9476276.1"/>
    </source>
</evidence>
<accession>A0A8J6EX13</accession>
<comment type="caution">
    <text evidence="1">The sequence shown here is derived from an EMBL/GenBank/DDBJ whole genome shotgun (WGS) entry which is preliminary data.</text>
</comment>